<dbReference type="SMART" id="SM00849">
    <property type="entry name" value="Lactamase_B"/>
    <property type="match status" value="1"/>
</dbReference>
<protein>
    <recommendedName>
        <fullName evidence="2">Metallo-beta-lactamase domain-containing protein</fullName>
    </recommendedName>
</protein>
<comment type="caution">
    <text evidence="3">The sequence shown here is derived from an EMBL/GenBank/DDBJ whole genome shotgun (WGS) entry which is preliminary data.</text>
</comment>
<dbReference type="AlphaFoldDB" id="A0A919X6Q0"/>
<dbReference type="InterPro" id="IPR001279">
    <property type="entry name" value="Metallo-B-lactamas"/>
</dbReference>
<evidence type="ECO:0000259" key="2">
    <source>
        <dbReference type="SMART" id="SM00849"/>
    </source>
</evidence>
<sequence length="245" mass="26970">MMKVTILGYWGGYPKDGGATSGYLITTEEGNVLVDCGSGVMSKLTKSLTVDDLCGVVLSHLHDDHMADIGVIQYAALGSLRNGRMKDKLPLYASNSPEILWSRLQSDATKNTVIDESKSIELAGITIDFLSVNHTIPCFAMRFTYQDKVIVYSADTEYIDRLVEFSKDADLFICEATICEGSVHTVGKGHMDAKEAGLIAKKANVKELVLTHLPHDGNFDRMKEMAASVFDKEIHLANEKSVYRL</sequence>
<dbReference type="PANTHER" id="PTHR46018:SF4">
    <property type="entry name" value="METALLO-HYDROLASE YHFI-RELATED"/>
    <property type="match status" value="1"/>
</dbReference>
<dbReference type="GO" id="GO:0042781">
    <property type="term" value="F:3'-tRNA processing endoribonuclease activity"/>
    <property type="evidence" value="ECO:0007669"/>
    <property type="project" value="TreeGrafter"/>
</dbReference>
<organism evidence="3 4">
    <name type="scientific">Ornithinibacillus bavariensis</name>
    <dbReference type="NCBI Taxonomy" id="545502"/>
    <lineage>
        <taxon>Bacteria</taxon>
        <taxon>Bacillati</taxon>
        <taxon>Bacillota</taxon>
        <taxon>Bacilli</taxon>
        <taxon>Bacillales</taxon>
        <taxon>Bacillaceae</taxon>
        <taxon>Ornithinibacillus</taxon>
    </lineage>
</organism>
<dbReference type="InterPro" id="IPR036866">
    <property type="entry name" value="RibonucZ/Hydroxyglut_hydro"/>
</dbReference>
<evidence type="ECO:0000313" key="4">
    <source>
        <dbReference type="Proteomes" id="UP000676917"/>
    </source>
</evidence>
<evidence type="ECO:0000313" key="3">
    <source>
        <dbReference type="EMBL" id="GIO26946.1"/>
    </source>
</evidence>
<dbReference type="RefSeq" id="WP_244853462.1">
    <property type="nucleotide sequence ID" value="NZ_BORP01000002.1"/>
</dbReference>
<name>A0A919X6Q0_9BACI</name>
<proteinExistence type="predicted"/>
<dbReference type="Pfam" id="PF12706">
    <property type="entry name" value="Lactamase_B_2"/>
    <property type="match status" value="1"/>
</dbReference>
<dbReference type="Gene3D" id="3.60.15.10">
    <property type="entry name" value="Ribonuclease Z/Hydroxyacylglutathione hydrolase-like"/>
    <property type="match status" value="1"/>
</dbReference>
<dbReference type="SUPFAM" id="SSF56281">
    <property type="entry name" value="Metallo-hydrolase/oxidoreductase"/>
    <property type="match status" value="1"/>
</dbReference>
<evidence type="ECO:0000256" key="1">
    <source>
        <dbReference type="ARBA" id="ARBA00022833"/>
    </source>
</evidence>
<gene>
    <name evidence="3" type="ORF">J43TS3_15570</name>
</gene>
<keyword evidence="4" id="KW-1185">Reference proteome</keyword>
<keyword evidence="1" id="KW-0862">Zinc</keyword>
<accession>A0A919X6Q0</accession>
<dbReference type="Proteomes" id="UP000676917">
    <property type="component" value="Unassembled WGS sequence"/>
</dbReference>
<dbReference type="CDD" id="cd07716">
    <property type="entry name" value="RNaseZ_short-form-like_MBL-fold"/>
    <property type="match status" value="1"/>
</dbReference>
<dbReference type="PANTHER" id="PTHR46018">
    <property type="entry name" value="ZINC PHOSPHODIESTERASE ELAC PROTEIN 1"/>
    <property type="match status" value="1"/>
</dbReference>
<reference evidence="3" key="1">
    <citation type="submission" date="2021-03" db="EMBL/GenBank/DDBJ databases">
        <title>Antimicrobial resistance genes in bacteria isolated from Japanese honey, and their potential for conferring macrolide and lincosamide resistance in the American foulbrood pathogen Paenibacillus larvae.</title>
        <authorList>
            <person name="Okamoto M."/>
            <person name="Kumagai M."/>
            <person name="Kanamori H."/>
            <person name="Takamatsu D."/>
        </authorList>
    </citation>
    <scope>NUCLEOTIDE SEQUENCE</scope>
    <source>
        <strain evidence="3">J43TS3</strain>
    </source>
</reference>
<feature type="domain" description="Metallo-beta-lactamase" evidence="2">
    <location>
        <begin position="19"/>
        <end position="190"/>
    </location>
</feature>
<dbReference type="EMBL" id="BORP01000002">
    <property type="protein sequence ID" value="GIO26946.1"/>
    <property type="molecule type" value="Genomic_DNA"/>
</dbReference>